<reference evidence="1 2" key="1">
    <citation type="submission" date="2018-09" db="EMBL/GenBank/DDBJ databases">
        <title>Whole genome based analysis of evolution and adaptive divergence in Indian and Brazilian strains of Azospirillum brasilense.</title>
        <authorList>
            <person name="Singh C."/>
            <person name="Tripathi A.K."/>
        </authorList>
    </citation>
    <scope>NUCLEOTIDE SEQUENCE [LARGE SCALE GENOMIC DNA]</scope>
    <source>
        <strain evidence="1 2">MTCC4039</strain>
        <plasmid evidence="1 2">p1</plasmid>
    </source>
</reference>
<organism evidence="1 2">
    <name type="scientific">Azospirillum brasilense</name>
    <dbReference type="NCBI Taxonomy" id="192"/>
    <lineage>
        <taxon>Bacteria</taxon>
        <taxon>Pseudomonadati</taxon>
        <taxon>Pseudomonadota</taxon>
        <taxon>Alphaproteobacteria</taxon>
        <taxon>Rhodospirillales</taxon>
        <taxon>Azospirillaceae</taxon>
        <taxon>Azospirillum</taxon>
    </lineage>
</organism>
<keyword evidence="1" id="KW-0614">Plasmid</keyword>
<gene>
    <name evidence="1" type="ORF">D3869_16990</name>
</gene>
<name>A0A4D8R8E9_AZOBR</name>
<evidence type="ECO:0000313" key="1">
    <source>
        <dbReference type="EMBL" id="QCO16986.1"/>
    </source>
</evidence>
<accession>A0A4D8R8E9</accession>
<dbReference type="Proteomes" id="UP000298693">
    <property type="component" value="Plasmid p1"/>
</dbReference>
<proteinExistence type="predicted"/>
<sequence>MLARISNKGWLLNTLRRGQVRFAPASSYRDPTLNTARADDEMSKTYRRPGAALQILGPGGDSIQPIGDVSFSSRRAIEREGHLHETPYWFCSFSSDLDPRLFAEFPGDDPADDACLVIFEPDIFARRALPRLNQSAPRAVKSLFPTDYFDPNFPPPSKLSAMASKEMSYAFQREMRFVLDPEGGAPLTEGGAFFVEIGSIADIAGVYGPDGGKIAGAGPASFLA</sequence>
<evidence type="ECO:0000313" key="2">
    <source>
        <dbReference type="Proteomes" id="UP000298693"/>
    </source>
</evidence>
<dbReference type="AlphaFoldDB" id="A0A4D8R8E9"/>
<protein>
    <submittedName>
        <fullName evidence="1">Uncharacterized protein</fullName>
    </submittedName>
</protein>
<geneLocation type="plasmid" evidence="1">
    <name>p1</name>
</geneLocation>
<dbReference type="EMBL" id="CP032346">
    <property type="protein sequence ID" value="QCO16986.1"/>
    <property type="molecule type" value="Genomic_DNA"/>
</dbReference>